<name>A0A222FFI3_9GAMM</name>
<keyword evidence="1" id="KW-0732">Signal</keyword>
<dbReference type="KEGG" id="bsan:CHH28_00950"/>
<reference evidence="2 3" key="1">
    <citation type="submission" date="2017-07" db="EMBL/GenBank/DDBJ databases">
        <title>Annotated genome sequence of Bacterioplanes sanyensis isolated from Red Sea.</title>
        <authorList>
            <person name="Rehman Z.U."/>
        </authorList>
    </citation>
    <scope>NUCLEOTIDE SEQUENCE [LARGE SCALE GENOMIC DNA]</scope>
    <source>
        <strain evidence="2 3">NV9</strain>
    </source>
</reference>
<sequence length="185" mass="19476">MKGFLLVLALLPVSLSALEPLDSNALSEVTGQGGVYLSGDLTINENGGPLNQDGPSANGYNWQTNCAANAPDKRCGGRIAVNTGQSGGWLVLDNIRGRFAFEGLTLKTRRIDSGFGGDGASFDRDVMEIGLPDQLDYENVSFTIANSNAPRPTDAGFQQTDIMTLNINGVAKQQGNVLLFPTGAP</sequence>
<evidence type="ECO:0000256" key="1">
    <source>
        <dbReference type="SAM" id="SignalP"/>
    </source>
</evidence>
<dbReference type="OrthoDB" id="6955360at2"/>
<feature type="signal peptide" evidence="1">
    <location>
        <begin position="1"/>
        <end position="17"/>
    </location>
</feature>
<dbReference type="Proteomes" id="UP000202440">
    <property type="component" value="Chromosome"/>
</dbReference>
<dbReference type="EMBL" id="CP022530">
    <property type="protein sequence ID" value="ASP37336.1"/>
    <property type="molecule type" value="Genomic_DNA"/>
</dbReference>
<evidence type="ECO:0000313" key="2">
    <source>
        <dbReference type="EMBL" id="ASP37336.1"/>
    </source>
</evidence>
<accession>A0A222FFI3</accession>
<dbReference type="AlphaFoldDB" id="A0A222FFI3"/>
<organism evidence="2 3">
    <name type="scientific">Bacterioplanes sanyensis</name>
    <dbReference type="NCBI Taxonomy" id="1249553"/>
    <lineage>
        <taxon>Bacteria</taxon>
        <taxon>Pseudomonadati</taxon>
        <taxon>Pseudomonadota</taxon>
        <taxon>Gammaproteobacteria</taxon>
        <taxon>Oceanospirillales</taxon>
        <taxon>Oceanospirillaceae</taxon>
        <taxon>Bacterioplanes</taxon>
    </lineage>
</organism>
<protein>
    <submittedName>
        <fullName evidence="2">Uncharacterized protein</fullName>
    </submittedName>
</protein>
<proteinExistence type="predicted"/>
<evidence type="ECO:0000313" key="3">
    <source>
        <dbReference type="Proteomes" id="UP000202440"/>
    </source>
</evidence>
<keyword evidence="3" id="KW-1185">Reference proteome</keyword>
<gene>
    <name evidence="2" type="ORF">CHH28_00950</name>
</gene>
<feature type="chain" id="PRO_5013324759" evidence="1">
    <location>
        <begin position="18"/>
        <end position="185"/>
    </location>
</feature>